<evidence type="ECO:0000313" key="2">
    <source>
        <dbReference type="EMBL" id="KAK7461493.1"/>
    </source>
</evidence>
<dbReference type="Gene3D" id="1.10.510.10">
    <property type="entry name" value="Transferase(Phosphotransferase) domain 1"/>
    <property type="match status" value="1"/>
</dbReference>
<sequence>MSIEIVFESTEGSFTSLNSCLSIPPDPQFLLEPDPIAYSVSSSTYRAKYNDSLVCLKVWRGFCSNSESRRKERREFRRRLERQLLKWKNLRHPNVSPLHGMMFAFGKLPAVVTPYYSNGDINKYVQKNPGVDIRALFEMVAEGLAYMHNLNPPVSHGDVRGCNILITDSGVPVLTEVGISYLPSPPDWTIGSDDGTRWMAPELMNPDLDYVDCGNDEEDMESVKLSTTPMSDVYSFGMTMLEVYTGLVPFSHRKFYGGVIYDVVNGIRPPRPSPSAYSSLTDEIWEAIQCCWEHKPKHRPTMGCMRMWLRKMQTRNETRIC</sequence>
<evidence type="ECO:0000259" key="1">
    <source>
        <dbReference type="PROSITE" id="PS50011"/>
    </source>
</evidence>
<dbReference type="InterPro" id="IPR008266">
    <property type="entry name" value="Tyr_kinase_AS"/>
</dbReference>
<dbReference type="InterPro" id="IPR000719">
    <property type="entry name" value="Prot_kinase_dom"/>
</dbReference>
<accession>A0ABR1JJW0</accession>
<dbReference type="EMBL" id="JBANRG010000013">
    <property type="protein sequence ID" value="KAK7461493.1"/>
    <property type="molecule type" value="Genomic_DNA"/>
</dbReference>
<dbReference type="Pfam" id="PF07714">
    <property type="entry name" value="PK_Tyr_Ser-Thr"/>
    <property type="match status" value="1"/>
</dbReference>
<protein>
    <recommendedName>
        <fullName evidence="1">Protein kinase domain-containing protein</fullName>
    </recommendedName>
</protein>
<dbReference type="InterPro" id="IPR001245">
    <property type="entry name" value="Ser-Thr/Tyr_kinase_cat_dom"/>
</dbReference>
<dbReference type="PROSITE" id="PS00109">
    <property type="entry name" value="PROTEIN_KINASE_TYR"/>
    <property type="match status" value="1"/>
</dbReference>
<organism evidence="2 3">
    <name type="scientific">Marasmiellus scandens</name>
    <dbReference type="NCBI Taxonomy" id="2682957"/>
    <lineage>
        <taxon>Eukaryota</taxon>
        <taxon>Fungi</taxon>
        <taxon>Dikarya</taxon>
        <taxon>Basidiomycota</taxon>
        <taxon>Agaricomycotina</taxon>
        <taxon>Agaricomycetes</taxon>
        <taxon>Agaricomycetidae</taxon>
        <taxon>Agaricales</taxon>
        <taxon>Marasmiineae</taxon>
        <taxon>Omphalotaceae</taxon>
        <taxon>Marasmiellus</taxon>
    </lineage>
</organism>
<name>A0ABR1JJW0_9AGAR</name>
<dbReference type="InterPro" id="IPR051681">
    <property type="entry name" value="Ser/Thr_Kinases-Pseudokinases"/>
</dbReference>
<evidence type="ECO:0000313" key="3">
    <source>
        <dbReference type="Proteomes" id="UP001498398"/>
    </source>
</evidence>
<reference evidence="2 3" key="1">
    <citation type="submission" date="2024-01" db="EMBL/GenBank/DDBJ databases">
        <title>A draft genome for the cacao thread blight pathogen Marasmiellus scandens.</title>
        <authorList>
            <person name="Baruah I.K."/>
            <person name="Leung J."/>
            <person name="Bukari Y."/>
            <person name="Amoako-Attah I."/>
            <person name="Meinhardt L.W."/>
            <person name="Bailey B.A."/>
            <person name="Cohen S.P."/>
        </authorList>
    </citation>
    <scope>NUCLEOTIDE SEQUENCE [LARGE SCALE GENOMIC DNA]</scope>
    <source>
        <strain evidence="2 3">GH-19</strain>
    </source>
</reference>
<dbReference type="PROSITE" id="PS50011">
    <property type="entry name" value="PROTEIN_KINASE_DOM"/>
    <property type="match status" value="1"/>
</dbReference>
<gene>
    <name evidence="2" type="ORF">VKT23_008667</name>
</gene>
<feature type="domain" description="Protein kinase" evidence="1">
    <location>
        <begin position="30"/>
        <end position="309"/>
    </location>
</feature>
<dbReference type="PANTHER" id="PTHR44329">
    <property type="entry name" value="SERINE/THREONINE-PROTEIN KINASE TNNI3K-RELATED"/>
    <property type="match status" value="1"/>
</dbReference>
<comment type="caution">
    <text evidence="2">The sequence shown here is derived from an EMBL/GenBank/DDBJ whole genome shotgun (WGS) entry which is preliminary data.</text>
</comment>
<dbReference type="InterPro" id="IPR011009">
    <property type="entry name" value="Kinase-like_dom_sf"/>
</dbReference>
<dbReference type="PIRSF" id="PIRSF000654">
    <property type="entry name" value="Integrin-linked_kinase"/>
    <property type="match status" value="1"/>
</dbReference>
<keyword evidence="3" id="KW-1185">Reference proteome</keyword>
<dbReference type="Proteomes" id="UP001498398">
    <property type="component" value="Unassembled WGS sequence"/>
</dbReference>
<proteinExistence type="predicted"/>
<dbReference type="SUPFAM" id="SSF56112">
    <property type="entry name" value="Protein kinase-like (PK-like)"/>
    <property type="match status" value="1"/>
</dbReference>